<protein>
    <submittedName>
        <fullName evidence="4">L-amino acid N-acyltransferase YncA</fullName>
    </submittedName>
</protein>
<sequence>MSTSTTSIRRARPLDADRLSEVFDETWREAYRGLIPGVSLERMIARRGAPWWLGAAQRRRPLVVVETGEGVVGYAVYGPARGPALGTAAEIDELYILPTHQGLGLGRRLFRAVRNDLHDQGLHTLGVWALAGNDRAEAFYLGLGATVAGQARDSIAGAVLPKIGYRFD</sequence>
<dbReference type="OrthoDB" id="9799154at2"/>
<feature type="domain" description="N-acetyltransferase" evidence="3">
    <location>
        <begin position="6"/>
        <end position="166"/>
    </location>
</feature>
<proteinExistence type="predicted"/>
<dbReference type="GO" id="GO:0016747">
    <property type="term" value="F:acyltransferase activity, transferring groups other than amino-acyl groups"/>
    <property type="evidence" value="ECO:0007669"/>
    <property type="project" value="InterPro"/>
</dbReference>
<accession>A0A1I2WHZ8</accession>
<dbReference type="CDD" id="cd04301">
    <property type="entry name" value="NAT_SF"/>
    <property type="match status" value="1"/>
</dbReference>
<dbReference type="AlphaFoldDB" id="A0A1I2WHZ8"/>
<dbReference type="PANTHER" id="PTHR43877">
    <property type="entry name" value="AMINOALKYLPHOSPHONATE N-ACETYLTRANSFERASE-RELATED-RELATED"/>
    <property type="match status" value="1"/>
</dbReference>
<dbReference type="EMBL" id="FOPM01000023">
    <property type="protein sequence ID" value="SFH00972.1"/>
    <property type="molecule type" value="Genomic_DNA"/>
</dbReference>
<dbReference type="RefSeq" id="WP_091974295.1">
    <property type="nucleotide sequence ID" value="NZ_FOPM01000023.1"/>
</dbReference>
<dbReference type="Gene3D" id="3.40.630.30">
    <property type="match status" value="1"/>
</dbReference>
<keyword evidence="1 4" id="KW-0808">Transferase</keyword>
<name>A0A1I2WHZ8_9HYPH</name>
<gene>
    <name evidence="4" type="ORF">SAMN05192565_12351</name>
</gene>
<evidence type="ECO:0000259" key="3">
    <source>
        <dbReference type="PROSITE" id="PS51186"/>
    </source>
</evidence>
<dbReference type="PROSITE" id="PS51186">
    <property type="entry name" value="GNAT"/>
    <property type="match status" value="1"/>
</dbReference>
<dbReference type="InterPro" id="IPR016181">
    <property type="entry name" value="Acyl_CoA_acyltransferase"/>
</dbReference>
<dbReference type="InterPro" id="IPR000182">
    <property type="entry name" value="GNAT_dom"/>
</dbReference>
<reference evidence="5" key="1">
    <citation type="submission" date="2016-10" db="EMBL/GenBank/DDBJ databases">
        <authorList>
            <person name="Varghese N."/>
            <person name="Submissions S."/>
        </authorList>
    </citation>
    <scope>NUCLEOTIDE SEQUENCE [LARGE SCALE GENOMIC DNA]</scope>
    <source>
        <strain evidence="5">Gh-105</strain>
    </source>
</reference>
<dbReference type="InterPro" id="IPR050832">
    <property type="entry name" value="Bact_Acetyltransf"/>
</dbReference>
<evidence type="ECO:0000256" key="2">
    <source>
        <dbReference type="ARBA" id="ARBA00023315"/>
    </source>
</evidence>
<dbReference type="Pfam" id="PF00583">
    <property type="entry name" value="Acetyltransf_1"/>
    <property type="match status" value="1"/>
</dbReference>
<keyword evidence="2 4" id="KW-0012">Acyltransferase</keyword>
<evidence type="ECO:0000256" key="1">
    <source>
        <dbReference type="ARBA" id="ARBA00022679"/>
    </source>
</evidence>
<organism evidence="4 5">
    <name type="scientific">Methylobacterium gossipiicola</name>
    <dbReference type="NCBI Taxonomy" id="582675"/>
    <lineage>
        <taxon>Bacteria</taxon>
        <taxon>Pseudomonadati</taxon>
        <taxon>Pseudomonadota</taxon>
        <taxon>Alphaproteobacteria</taxon>
        <taxon>Hyphomicrobiales</taxon>
        <taxon>Methylobacteriaceae</taxon>
        <taxon>Methylobacterium</taxon>
    </lineage>
</organism>
<dbReference type="SUPFAM" id="SSF55729">
    <property type="entry name" value="Acyl-CoA N-acyltransferases (Nat)"/>
    <property type="match status" value="1"/>
</dbReference>
<dbReference type="Proteomes" id="UP000199229">
    <property type="component" value="Unassembled WGS sequence"/>
</dbReference>
<evidence type="ECO:0000313" key="5">
    <source>
        <dbReference type="Proteomes" id="UP000199229"/>
    </source>
</evidence>
<evidence type="ECO:0000313" key="4">
    <source>
        <dbReference type="EMBL" id="SFH00972.1"/>
    </source>
</evidence>
<keyword evidence="5" id="KW-1185">Reference proteome</keyword>
<dbReference type="STRING" id="582675.SAMN05192565_12351"/>